<keyword evidence="3" id="KW-1185">Reference proteome</keyword>
<dbReference type="PANTHER" id="PTHR30615:SF8">
    <property type="entry name" value="UPF0047 PROTEIN C4A8.02C"/>
    <property type="match status" value="1"/>
</dbReference>
<sequence>MKIHQEEIRLPARGRGTHEITALIEREVARSGVRRGIATVFCRHTSASLVIMENADPSARRDLEDWLDRLVPEGDRHFTHTLEGADDMPSHIKMALTRSSETVPVSDGAPRLGTWQGIFLWEHRRAPHERTVVVTVMGE</sequence>
<dbReference type="PROSITE" id="PS01314">
    <property type="entry name" value="UPF0047"/>
    <property type="match status" value="1"/>
</dbReference>
<evidence type="ECO:0008006" key="4">
    <source>
        <dbReference type="Google" id="ProtNLM"/>
    </source>
</evidence>
<dbReference type="SUPFAM" id="SSF111038">
    <property type="entry name" value="YjbQ-like"/>
    <property type="match status" value="1"/>
</dbReference>
<dbReference type="STRING" id="1184151.AW736_21570"/>
<dbReference type="InterPro" id="IPR001602">
    <property type="entry name" value="UPF0047_YjbQ-like"/>
</dbReference>
<gene>
    <name evidence="2" type="ORF">AW736_21570</name>
</gene>
<organism evidence="2 3">
    <name type="scientific">Termitidicoccus mucosus</name>
    <dbReference type="NCBI Taxonomy" id="1184151"/>
    <lineage>
        <taxon>Bacteria</taxon>
        <taxon>Pseudomonadati</taxon>
        <taxon>Verrucomicrobiota</taxon>
        <taxon>Opitutia</taxon>
        <taxon>Opitutales</taxon>
        <taxon>Opitutaceae</taxon>
        <taxon>Termitidicoccus</taxon>
    </lineage>
</organism>
<comment type="similarity">
    <text evidence="1">Belongs to the UPF0047 family.</text>
</comment>
<dbReference type="Pfam" id="PF01894">
    <property type="entry name" value="YjbQ"/>
    <property type="match status" value="1"/>
</dbReference>
<evidence type="ECO:0000313" key="2">
    <source>
        <dbReference type="EMBL" id="OAM87980.1"/>
    </source>
</evidence>
<dbReference type="NCBIfam" id="TIGR00149">
    <property type="entry name" value="TIGR00149_YjbQ"/>
    <property type="match status" value="1"/>
</dbReference>
<dbReference type="InterPro" id="IPR035917">
    <property type="entry name" value="YjbQ-like_sf"/>
</dbReference>
<evidence type="ECO:0000256" key="1">
    <source>
        <dbReference type="ARBA" id="ARBA00005534"/>
    </source>
</evidence>
<accession>A0A178IDC2</accession>
<dbReference type="Gene3D" id="2.60.120.460">
    <property type="entry name" value="YjbQ-like"/>
    <property type="match status" value="1"/>
</dbReference>
<dbReference type="OrthoDB" id="9801725at2"/>
<name>A0A178IDC2_9BACT</name>
<reference evidence="2 3" key="1">
    <citation type="submission" date="2016-01" db="EMBL/GenBank/DDBJ databases">
        <title>High potential of lignocellulose degradation of a new Verrucomicrobia species.</title>
        <authorList>
            <person name="Wang Y."/>
            <person name="Shi Y."/>
            <person name="Qiu Z."/>
            <person name="Liu S."/>
            <person name="Yang H."/>
        </authorList>
    </citation>
    <scope>NUCLEOTIDE SEQUENCE [LARGE SCALE GENOMIC DNA]</scope>
    <source>
        <strain evidence="2 3">TSB47</strain>
    </source>
</reference>
<dbReference type="AlphaFoldDB" id="A0A178IDC2"/>
<proteinExistence type="inferred from homology"/>
<dbReference type="Proteomes" id="UP000078486">
    <property type="component" value="Unassembled WGS sequence"/>
</dbReference>
<dbReference type="EMBL" id="LRRQ01000152">
    <property type="protein sequence ID" value="OAM87980.1"/>
    <property type="molecule type" value="Genomic_DNA"/>
</dbReference>
<evidence type="ECO:0000313" key="3">
    <source>
        <dbReference type="Proteomes" id="UP000078486"/>
    </source>
</evidence>
<comment type="caution">
    <text evidence="2">The sequence shown here is derived from an EMBL/GenBank/DDBJ whole genome shotgun (WGS) entry which is preliminary data.</text>
</comment>
<dbReference type="RefSeq" id="WP_068772338.1">
    <property type="nucleotide sequence ID" value="NZ_CP109796.1"/>
</dbReference>
<protein>
    <recommendedName>
        <fullName evidence="4">Secondary thiamine-phosphate synthase</fullName>
    </recommendedName>
</protein>
<dbReference type="PANTHER" id="PTHR30615">
    <property type="entry name" value="UNCHARACTERIZED PROTEIN YJBQ-RELATED"/>
    <property type="match status" value="1"/>
</dbReference>
<dbReference type="PIRSF" id="PIRSF004681">
    <property type="entry name" value="UCP004681"/>
    <property type="match status" value="1"/>
</dbReference>